<dbReference type="AlphaFoldDB" id="A0A0K0E7B7"/>
<dbReference type="WBParaSite" id="SSTP_0000539300.1">
    <property type="protein sequence ID" value="SSTP_0000539300.1"/>
    <property type="gene ID" value="SSTP_0000539300"/>
</dbReference>
<reference evidence="1" key="1">
    <citation type="submission" date="2015-08" db="UniProtKB">
        <authorList>
            <consortium name="WormBaseParasite"/>
        </authorList>
    </citation>
    <scope>IDENTIFICATION</scope>
</reference>
<proteinExistence type="predicted"/>
<sequence length="108" mass="12461">METVVEGIGGCCSTGADSKACKLFSFRKDLFRINVSYDKESRYVFLVQSTALQFRHYYCCFGGCCLTGTDSEAFRFFWKKVRNALTPQLNLKHRSSSVRGWKLLLYWS</sequence>
<accession>A0A0K0E7B7</accession>
<name>A0A0K0E7B7_STRER</name>
<organism evidence="1">
    <name type="scientific">Strongyloides stercoralis</name>
    <name type="common">Threadworm</name>
    <dbReference type="NCBI Taxonomy" id="6248"/>
    <lineage>
        <taxon>Eukaryota</taxon>
        <taxon>Metazoa</taxon>
        <taxon>Ecdysozoa</taxon>
        <taxon>Nematoda</taxon>
        <taxon>Chromadorea</taxon>
        <taxon>Rhabditida</taxon>
        <taxon>Tylenchina</taxon>
        <taxon>Panagrolaimomorpha</taxon>
        <taxon>Strongyloidoidea</taxon>
        <taxon>Strongyloididae</taxon>
        <taxon>Strongyloides</taxon>
    </lineage>
</organism>
<protein>
    <submittedName>
        <fullName evidence="1">Uncharacterized protein</fullName>
    </submittedName>
</protein>
<evidence type="ECO:0000313" key="1">
    <source>
        <dbReference type="WBParaSite" id="SSTP_0000539300.1"/>
    </source>
</evidence>